<organism evidence="1 2">
    <name type="scientific">Mycolicibacterium holsaticum</name>
    <dbReference type="NCBI Taxonomy" id="152142"/>
    <lineage>
        <taxon>Bacteria</taxon>
        <taxon>Bacillati</taxon>
        <taxon>Actinomycetota</taxon>
        <taxon>Actinomycetes</taxon>
        <taxon>Mycobacteriales</taxon>
        <taxon>Mycobacteriaceae</taxon>
        <taxon>Mycolicibacterium</taxon>
    </lineage>
</organism>
<evidence type="ECO:0000313" key="2">
    <source>
        <dbReference type="Proteomes" id="UP000094243"/>
    </source>
</evidence>
<gene>
    <name evidence="1" type="ORF">BHQ17_08645</name>
</gene>
<reference evidence="2" key="1">
    <citation type="submission" date="2016-09" db="EMBL/GenBank/DDBJ databases">
        <authorList>
            <person name="Greninger A.L."/>
            <person name="Jerome K.R."/>
            <person name="Mcnair B."/>
            <person name="Wallis C."/>
            <person name="Fang F."/>
        </authorList>
    </citation>
    <scope>NUCLEOTIDE SEQUENCE [LARGE SCALE GENOMIC DNA]</scope>
    <source>
        <strain evidence="2">M7</strain>
    </source>
</reference>
<name>A0A1E3RXP7_9MYCO</name>
<keyword evidence="2" id="KW-1185">Reference proteome</keyword>
<protein>
    <submittedName>
        <fullName evidence="1">Uncharacterized protein</fullName>
    </submittedName>
</protein>
<dbReference type="AlphaFoldDB" id="A0A1E3RXP7"/>
<dbReference type="OrthoDB" id="4620890at2"/>
<comment type="caution">
    <text evidence="1">The sequence shown here is derived from an EMBL/GenBank/DDBJ whole genome shotgun (WGS) entry which is preliminary data.</text>
</comment>
<dbReference type="Proteomes" id="UP000094243">
    <property type="component" value="Unassembled WGS sequence"/>
</dbReference>
<accession>A0A1E3RXP7</accession>
<dbReference type="EMBL" id="MIGZ01000036">
    <property type="protein sequence ID" value="ODQ94618.1"/>
    <property type="molecule type" value="Genomic_DNA"/>
</dbReference>
<sequence>MTCEPIASAQPTVDEIAPPLPPVVVGPSDWTPKFPYPFDKTRSEVTDADINAMREMCQWYDAQYEPLITQIDRFNINLITSNGDYNVANNQQIADAVVANIDRSVAFLTPRAQALTQARNYVGDVHFPVYQGESFHLLWQHLSNVGAGIRGRQPAWFVGPSVQRVLRWGSRINRSQVCR</sequence>
<proteinExistence type="predicted"/>
<evidence type="ECO:0000313" key="1">
    <source>
        <dbReference type="EMBL" id="ODQ94618.1"/>
    </source>
</evidence>